<dbReference type="Gene3D" id="3.90.1750.20">
    <property type="entry name" value="Putative Large Serine Recombinase, Chain B, Domain 2"/>
    <property type="match status" value="1"/>
</dbReference>
<dbReference type="RefSeq" id="WP_004607811.1">
    <property type="nucleotide sequence ID" value="NZ_CP036170.1"/>
</dbReference>
<sequence>MVLFREKGVRFIAISNGVDSTHSESNEFAPFLNIMNEWYVRDTGRKIKSVLRNKGMEGKHLTSNVIYGYKKDPEDNNHWLIDEEAAAVVKRIFQLIIEGNGPMQVARILSVEKIERPSYYLAKQGLGTCRGKCDMTRPYSWTATTITDLVSKPEYMGHTVNFRTFKESYKDKHSQYANAQNNYTCSTYSKAKGHFENKCSQHHVRTDVVRHLILTTLQYTASYIKEHEDEILEKVRRSNILKQEADTKALTKKITKSEKRVAELDHLIKRIYEDNVSGILTDKRFDMLSADYEKE</sequence>
<dbReference type="OrthoDB" id="9784557at2"/>
<accession>B0NHW6</accession>
<dbReference type="Proteomes" id="UP000289664">
    <property type="component" value="Chromosome"/>
</dbReference>
<dbReference type="GO" id="GO:0000150">
    <property type="term" value="F:DNA strand exchange activity"/>
    <property type="evidence" value="ECO:0007669"/>
    <property type="project" value="InterPro"/>
</dbReference>
<dbReference type="GO" id="GO:0003677">
    <property type="term" value="F:DNA binding"/>
    <property type="evidence" value="ECO:0007669"/>
    <property type="project" value="InterPro"/>
</dbReference>
<dbReference type="KEGG" id="csci:HDCHBGLK_01480"/>
<dbReference type="SUPFAM" id="SSF53041">
    <property type="entry name" value="Resolvase-like"/>
    <property type="match status" value="1"/>
</dbReference>
<dbReference type="STRING" id="411468.CLOSCI_03082"/>
<evidence type="ECO:0000313" key="1">
    <source>
        <dbReference type="EMBL" id="QBF74084.1"/>
    </source>
</evidence>
<dbReference type="InterPro" id="IPR011109">
    <property type="entry name" value="DNA_bind_recombinase_dom"/>
</dbReference>
<name>B0NHW6_CLOS5</name>
<organism evidence="1 2">
    <name type="scientific">Clostridium scindens (strain ATCC 35704 / DSM 5676 / VPI 13733 / 19)</name>
    <dbReference type="NCBI Taxonomy" id="411468"/>
    <lineage>
        <taxon>Bacteria</taxon>
        <taxon>Bacillati</taxon>
        <taxon>Bacillota</taxon>
        <taxon>Clostridia</taxon>
        <taxon>Lachnospirales</taxon>
        <taxon>Lachnospiraceae</taxon>
    </lineage>
</organism>
<dbReference type="InterPro" id="IPR038109">
    <property type="entry name" value="DNA_bind_recomb_sf"/>
</dbReference>
<reference evidence="1 2" key="1">
    <citation type="journal article" date="2019" name="Appl. Environ. Microbiol.">
        <title>Clostridium scindens ATCC 35704: integration of nutritional requirements, the complete genome sequence, and global transcriptional responses to bile acids.</title>
        <authorList>
            <person name="Devendran S."/>
            <person name="Shrestha R."/>
            <person name="Alves J.M.P."/>
            <person name="Wolf P.G."/>
            <person name="Ly L."/>
            <person name="Hernandez A.G."/>
            <person name="Mendez-Garcia C."/>
            <person name="Inboden A."/>
            <person name="Wiley J."/>
            <person name="Paul O."/>
            <person name="Allen A."/>
            <person name="Springer E."/>
            <person name="Wright C.L."/>
            <person name="Fields C.J."/>
            <person name="Daniel S.L."/>
            <person name="Ridlon J.M."/>
        </authorList>
    </citation>
    <scope>NUCLEOTIDE SEQUENCE [LARGE SCALE GENOMIC DNA]</scope>
    <source>
        <strain evidence="1 2">ATCC 35704</strain>
    </source>
</reference>
<gene>
    <name evidence="1" type="ORF">HDCHBGLK_01480</name>
</gene>
<dbReference type="eggNOG" id="COG1961">
    <property type="taxonomic scope" value="Bacteria"/>
</dbReference>
<protein>
    <submittedName>
        <fullName evidence="1">Uncharacterized protein</fullName>
    </submittedName>
</protein>
<evidence type="ECO:0000313" key="2">
    <source>
        <dbReference type="Proteomes" id="UP000289664"/>
    </source>
</evidence>
<dbReference type="GeneID" id="62695703"/>
<dbReference type="HOGENOM" id="CLU_010686_18_2_9"/>
<dbReference type="EMBL" id="CP036170">
    <property type="protein sequence ID" value="QBF74084.1"/>
    <property type="molecule type" value="Genomic_DNA"/>
</dbReference>
<proteinExistence type="predicted"/>
<dbReference type="PROSITE" id="PS51737">
    <property type="entry name" value="RECOMBINASE_DNA_BIND"/>
    <property type="match status" value="1"/>
</dbReference>
<dbReference type="Pfam" id="PF07508">
    <property type="entry name" value="Recombinase"/>
    <property type="match status" value="1"/>
</dbReference>
<dbReference type="InterPro" id="IPR036162">
    <property type="entry name" value="Resolvase-like_N_sf"/>
</dbReference>
<dbReference type="PANTHER" id="PTHR30461:SF23">
    <property type="entry name" value="DNA RECOMBINASE-RELATED"/>
    <property type="match status" value="1"/>
</dbReference>
<dbReference type="PANTHER" id="PTHR30461">
    <property type="entry name" value="DNA-INVERTASE FROM LAMBDOID PROPHAGE"/>
    <property type="match status" value="1"/>
</dbReference>
<dbReference type="AlphaFoldDB" id="B0NHW6"/>
<keyword evidence="2" id="KW-1185">Reference proteome</keyword>
<dbReference type="InterPro" id="IPR050639">
    <property type="entry name" value="SSR_resolvase"/>
</dbReference>